<dbReference type="GO" id="GO:0006281">
    <property type="term" value="P:DNA repair"/>
    <property type="evidence" value="ECO:0007669"/>
    <property type="project" value="TreeGrafter"/>
</dbReference>
<accession>S2WXB8</accession>
<dbReference type="STRING" id="883161.HMPREF9306_01985"/>
<evidence type="ECO:0000313" key="1">
    <source>
        <dbReference type="EMBL" id="EPD32414.1"/>
    </source>
</evidence>
<dbReference type="PANTHER" id="PTHR43434">
    <property type="entry name" value="PHOSPHOGLYCOLATE PHOSPHATASE"/>
    <property type="match status" value="1"/>
</dbReference>
<dbReference type="SUPFAM" id="SSF56784">
    <property type="entry name" value="HAD-like"/>
    <property type="match status" value="1"/>
</dbReference>
<dbReference type="Proteomes" id="UP000014417">
    <property type="component" value="Unassembled WGS sequence"/>
</dbReference>
<dbReference type="SFLD" id="SFLDS00003">
    <property type="entry name" value="Haloacid_Dehalogenase"/>
    <property type="match status" value="1"/>
</dbReference>
<comment type="caution">
    <text evidence="1">The sequence shown here is derived from an EMBL/GenBank/DDBJ whole genome shotgun (WGS) entry which is preliminary data.</text>
</comment>
<sequence>MRPNGLLLDFGGVIVESTYNDDWHLKVADELEKIFGDELAACGIDRQRLEIDVFASETSVKLLRNAQARPLYSRDLSHTEYVLDYLGADWPASLHPKLAQHADRICYLIASLTENRVMRPGTVELLEWCKERTIPVGIVSNALSGQVHRDWLKDAGILSYFTAEVYSDEVGVRKPDPRLVWIGAERIGVPVEECWYVGDHLDRDVLCGNRAGAGASVLMPAPNAAKRPFKVFATPDVTVADPAGLLEVLKETEN</sequence>
<evidence type="ECO:0000313" key="2">
    <source>
        <dbReference type="Proteomes" id="UP000014417"/>
    </source>
</evidence>
<keyword evidence="2" id="KW-1185">Reference proteome</keyword>
<dbReference type="GO" id="GO:0008967">
    <property type="term" value="F:phosphoglycolate phosphatase activity"/>
    <property type="evidence" value="ECO:0007669"/>
    <property type="project" value="TreeGrafter"/>
</dbReference>
<protein>
    <recommendedName>
        <fullName evidence="3">HAD hydrolase, family IA</fullName>
    </recommendedName>
</protein>
<name>S2WXB8_9ACTN</name>
<dbReference type="HOGENOM" id="CLU_1084966_0_0_11"/>
<dbReference type="PATRIC" id="fig|883161.3.peg.1974"/>
<evidence type="ECO:0008006" key="3">
    <source>
        <dbReference type="Google" id="ProtNLM"/>
    </source>
</evidence>
<dbReference type="RefSeq" id="WP_016456789.1">
    <property type="nucleotide sequence ID" value="NZ_KE150269.1"/>
</dbReference>
<dbReference type="Pfam" id="PF00702">
    <property type="entry name" value="Hydrolase"/>
    <property type="match status" value="1"/>
</dbReference>
<dbReference type="Gene3D" id="3.40.50.1000">
    <property type="entry name" value="HAD superfamily/HAD-like"/>
    <property type="match status" value="1"/>
</dbReference>
<dbReference type="InterPro" id="IPR050155">
    <property type="entry name" value="HAD-like_hydrolase_sf"/>
</dbReference>
<gene>
    <name evidence="1" type="ORF">HMPREF9306_01985</name>
</gene>
<proteinExistence type="predicted"/>
<reference evidence="1 2" key="1">
    <citation type="submission" date="2013-04" db="EMBL/GenBank/DDBJ databases">
        <title>The Genome Sequence of Propionimicrobium lymphophilum ACS-093-V-SCH5.</title>
        <authorList>
            <consortium name="The Broad Institute Genomics Platform"/>
            <person name="Earl A."/>
            <person name="Ward D."/>
            <person name="Feldgarden M."/>
            <person name="Gevers D."/>
            <person name="Saerens B."/>
            <person name="Vaneechoutte M."/>
            <person name="Walker B."/>
            <person name="Young S."/>
            <person name="Zeng Q."/>
            <person name="Gargeya S."/>
            <person name="Fitzgerald M."/>
            <person name="Haas B."/>
            <person name="Abouelleil A."/>
            <person name="Allen A.W."/>
            <person name="Alvarado L."/>
            <person name="Arachchi H.M."/>
            <person name="Berlin A.M."/>
            <person name="Chapman S.B."/>
            <person name="Gainer-Dewar J."/>
            <person name="Goldberg J."/>
            <person name="Griggs A."/>
            <person name="Gujja S."/>
            <person name="Hansen M."/>
            <person name="Howarth C."/>
            <person name="Imamovic A."/>
            <person name="Ireland A."/>
            <person name="Larimer J."/>
            <person name="McCowan C."/>
            <person name="Murphy C."/>
            <person name="Pearson M."/>
            <person name="Poon T.W."/>
            <person name="Priest M."/>
            <person name="Roberts A."/>
            <person name="Saif S."/>
            <person name="Shea T."/>
            <person name="Sisk P."/>
            <person name="Sykes S."/>
            <person name="Wortman J."/>
            <person name="Nusbaum C."/>
            <person name="Birren B."/>
        </authorList>
    </citation>
    <scope>NUCLEOTIDE SEQUENCE [LARGE SCALE GENOMIC DNA]</scope>
    <source>
        <strain evidence="1 2">ACS-093-V-SCH5</strain>
    </source>
</reference>
<dbReference type="AlphaFoldDB" id="S2WXB8"/>
<dbReference type="EMBL" id="AGZR01000009">
    <property type="protein sequence ID" value="EPD32414.1"/>
    <property type="molecule type" value="Genomic_DNA"/>
</dbReference>
<dbReference type="InterPro" id="IPR023214">
    <property type="entry name" value="HAD_sf"/>
</dbReference>
<dbReference type="InterPro" id="IPR036412">
    <property type="entry name" value="HAD-like_sf"/>
</dbReference>
<dbReference type="PANTHER" id="PTHR43434:SF1">
    <property type="entry name" value="PHOSPHOGLYCOLATE PHOSPHATASE"/>
    <property type="match status" value="1"/>
</dbReference>
<organism evidence="1 2">
    <name type="scientific">Propionimicrobium lymphophilum ACS-093-V-SCH5</name>
    <dbReference type="NCBI Taxonomy" id="883161"/>
    <lineage>
        <taxon>Bacteria</taxon>
        <taxon>Bacillati</taxon>
        <taxon>Actinomycetota</taxon>
        <taxon>Actinomycetes</taxon>
        <taxon>Propionibacteriales</taxon>
        <taxon>Propionibacteriaceae</taxon>
        <taxon>Propionimicrobium</taxon>
    </lineage>
</organism>
<dbReference type="SFLD" id="SFLDG01129">
    <property type="entry name" value="C1.5:_HAD__Beta-PGM__Phosphata"/>
    <property type="match status" value="1"/>
</dbReference>
<dbReference type="OrthoDB" id="148966at2"/>